<feature type="domain" description="Solute-binding protein family 3/N-terminal" evidence="3">
    <location>
        <begin position="27"/>
        <end position="246"/>
    </location>
</feature>
<comment type="caution">
    <text evidence="5">The sequence shown here is derived from an EMBL/GenBank/DDBJ whole genome shotgun (WGS) entry which is preliminary data.</text>
</comment>
<keyword evidence="1 2" id="KW-0732">Signal</keyword>
<dbReference type="PANTHER" id="PTHR35936">
    <property type="entry name" value="MEMBRANE-BOUND LYTIC MUREIN TRANSGLYCOSYLASE F"/>
    <property type="match status" value="1"/>
</dbReference>
<dbReference type="EMBL" id="BAAANN010000041">
    <property type="protein sequence ID" value="GAA1985100.1"/>
    <property type="molecule type" value="Genomic_DNA"/>
</dbReference>
<gene>
    <name evidence="5" type="ORF">GCM10009754_73360</name>
</gene>
<evidence type="ECO:0000256" key="1">
    <source>
        <dbReference type="ARBA" id="ARBA00022729"/>
    </source>
</evidence>
<evidence type="ECO:0000256" key="2">
    <source>
        <dbReference type="SAM" id="SignalP"/>
    </source>
</evidence>
<feature type="domain" description="Ionotropic glutamate receptor C-terminal" evidence="4">
    <location>
        <begin position="27"/>
        <end position="245"/>
    </location>
</feature>
<dbReference type="PROSITE" id="PS51257">
    <property type="entry name" value="PROKAR_LIPOPROTEIN"/>
    <property type="match status" value="1"/>
</dbReference>
<feature type="signal peptide" evidence="2">
    <location>
        <begin position="1"/>
        <end position="18"/>
    </location>
</feature>
<keyword evidence="6" id="KW-1185">Reference proteome</keyword>
<organism evidence="5 6">
    <name type="scientific">Amycolatopsis minnesotensis</name>
    <dbReference type="NCBI Taxonomy" id="337894"/>
    <lineage>
        <taxon>Bacteria</taxon>
        <taxon>Bacillati</taxon>
        <taxon>Actinomycetota</taxon>
        <taxon>Actinomycetes</taxon>
        <taxon>Pseudonocardiales</taxon>
        <taxon>Pseudonocardiaceae</taxon>
        <taxon>Amycolatopsis</taxon>
    </lineage>
</organism>
<evidence type="ECO:0000259" key="3">
    <source>
        <dbReference type="SMART" id="SM00062"/>
    </source>
</evidence>
<dbReference type="SMART" id="SM00062">
    <property type="entry name" value="PBPb"/>
    <property type="match status" value="1"/>
</dbReference>
<dbReference type="SMART" id="SM00079">
    <property type="entry name" value="PBPe"/>
    <property type="match status" value="1"/>
</dbReference>
<dbReference type="RefSeq" id="WP_344429581.1">
    <property type="nucleotide sequence ID" value="NZ_BAAANN010000041.1"/>
</dbReference>
<name>A0ABN2SFE2_9PSEU</name>
<evidence type="ECO:0000313" key="6">
    <source>
        <dbReference type="Proteomes" id="UP001501116"/>
    </source>
</evidence>
<feature type="chain" id="PRO_5045783212" evidence="2">
    <location>
        <begin position="19"/>
        <end position="256"/>
    </location>
</feature>
<dbReference type="SUPFAM" id="SSF53850">
    <property type="entry name" value="Periplasmic binding protein-like II"/>
    <property type="match status" value="1"/>
</dbReference>
<sequence length="256" mass="27049">MKKLLGATAAAVLLAALAACGGADTSTLRVGTLPDSPPNIYQENGKFTGFDNELLSAIAQKEGLKIEFVGTDFSALLGKVASGQFDIGSSAIAQTPERKKTVDFSDPYNFQSLSIEVKDGSSITDEKSLSGKRISVVQGTASDAWLTATVPAAQIVRFPNDAAALSALKTAAVDGSVFDQATAESYQKDNPNEKLKITKSFTTETPHGYAVKHGNSELLGKLNDGIKQAIADGTWLRLHQQFMPNAPVAPQFSGKR</sequence>
<protein>
    <submittedName>
        <fullName evidence="5">ABC transporter substrate-binding protein</fullName>
    </submittedName>
</protein>
<dbReference type="InterPro" id="IPR001638">
    <property type="entry name" value="Solute-binding_3/MltF_N"/>
</dbReference>
<evidence type="ECO:0000313" key="5">
    <source>
        <dbReference type="EMBL" id="GAA1985100.1"/>
    </source>
</evidence>
<proteinExistence type="predicted"/>
<dbReference type="PANTHER" id="PTHR35936:SF17">
    <property type="entry name" value="ARGININE-BINDING EXTRACELLULAR PROTEIN ARTP"/>
    <property type="match status" value="1"/>
</dbReference>
<dbReference type="Proteomes" id="UP001501116">
    <property type="component" value="Unassembled WGS sequence"/>
</dbReference>
<dbReference type="CDD" id="cd13530">
    <property type="entry name" value="PBP2_peptides_like"/>
    <property type="match status" value="1"/>
</dbReference>
<evidence type="ECO:0000259" key="4">
    <source>
        <dbReference type="SMART" id="SM00079"/>
    </source>
</evidence>
<dbReference type="Pfam" id="PF00497">
    <property type="entry name" value="SBP_bac_3"/>
    <property type="match status" value="1"/>
</dbReference>
<dbReference type="InterPro" id="IPR001320">
    <property type="entry name" value="Iontro_rcpt_C"/>
</dbReference>
<dbReference type="Gene3D" id="3.40.190.10">
    <property type="entry name" value="Periplasmic binding protein-like II"/>
    <property type="match status" value="2"/>
</dbReference>
<accession>A0ABN2SFE2</accession>
<reference evidence="5 6" key="1">
    <citation type="journal article" date="2019" name="Int. J. Syst. Evol. Microbiol.">
        <title>The Global Catalogue of Microorganisms (GCM) 10K type strain sequencing project: providing services to taxonomists for standard genome sequencing and annotation.</title>
        <authorList>
            <consortium name="The Broad Institute Genomics Platform"/>
            <consortium name="The Broad Institute Genome Sequencing Center for Infectious Disease"/>
            <person name="Wu L."/>
            <person name="Ma J."/>
        </authorList>
    </citation>
    <scope>NUCLEOTIDE SEQUENCE [LARGE SCALE GENOMIC DNA]</scope>
    <source>
        <strain evidence="5 6">JCM 14545</strain>
    </source>
</reference>